<dbReference type="EMBL" id="PDEQ01000009">
    <property type="protein sequence ID" value="PEN11373.1"/>
    <property type="molecule type" value="Genomic_DNA"/>
</dbReference>
<sequence>MPRTKEFDPDAVLDRAMCQFWEEGYERTSVQDLVEATGLSRSSLYETFGNKHELYLAALDRYRDRETKQLVERLEDGSSPLSCIRSVFEDARSACAGDDGRGCFVVNATVERARCDEDIGRRTAASLQGMENAFAMAVRRGQTADEVDASLDPVAAGRFLANAYRGIHVTSQLRPDRAVLDDVIDATLSVLTPS</sequence>
<organism evidence="6 7">
    <name type="scientific">Longibacter salinarum</name>
    <dbReference type="NCBI Taxonomy" id="1850348"/>
    <lineage>
        <taxon>Bacteria</taxon>
        <taxon>Pseudomonadati</taxon>
        <taxon>Rhodothermota</taxon>
        <taxon>Rhodothermia</taxon>
        <taxon>Rhodothermales</taxon>
        <taxon>Salisaetaceae</taxon>
        <taxon>Longibacter</taxon>
    </lineage>
</organism>
<gene>
    <name evidence="6" type="ORF">CRI94_15145</name>
</gene>
<name>A0A2A8CUD9_9BACT</name>
<dbReference type="OrthoDB" id="9795242at2"/>
<keyword evidence="2 4" id="KW-0238">DNA-binding</keyword>
<feature type="DNA-binding region" description="H-T-H motif" evidence="4">
    <location>
        <begin position="29"/>
        <end position="48"/>
    </location>
</feature>
<feature type="domain" description="HTH tetR-type" evidence="5">
    <location>
        <begin position="6"/>
        <end position="66"/>
    </location>
</feature>
<evidence type="ECO:0000256" key="3">
    <source>
        <dbReference type="ARBA" id="ARBA00023163"/>
    </source>
</evidence>
<evidence type="ECO:0000313" key="7">
    <source>
        <dbReference type="Proteomes" id="UP000220102"/>
    </source>
</evidence>
<dbReference type="GO" id="GO:0003677">
    <property type="term" value="F:DNA binding"/>
    <property type="evidence" value="ECO:0007669"/>
    <property type="project" value="UniProtKB-UniRule"/>
</dbReference>
<comment type="caution">
    <text evidence="6">The sequence shown here is derived from an EMBL/GenBank/DDBJ whole genome shotgun (WGS) entry which is preliminary data.</text>
</comment>
<evidence type="ECO:0000256" key="2">
    <source>
        <dbReference type="ARBA" id="ARBA00023125"/>
    </source>
</evidence>
<evidence type="ECO:0000259" key="5">
    <source>
        <dbReference type="PROSITE" id="PS50977"/>
    </source>
</evidence>
<keyword evidence="1" id="KW-0805">Transcription regulation</keyword>
<dbReference type="Proteomes" id="UP000220102">
    <property type="component" value="Unassembled WGS sequence"/>
</dbReference>
<dbReference type="Pfam" id="PF00440">
    <property type="entry name" value="TetR_N"/>
    <property type="match status" value="1"/>
</dbReference>
<dbReference type="SUPFAM" id="SSF48498">
    <property type="entry name" value="Tetracyclin repressor-like, C-terminal domain"/>
    <property type="match status" value="1"/>
</dbReference>
<accession>A0A2A8CUD9</accession>
<keyword evidence="3" id="KW-0804">Transcription</keyword>
<dbReference type="RefSeq" id="WP_098077753.1">
    <property type="nucleotide sequence ID" value="NZ_PDEQ01000009.1"/>
</dbReference>
<dbReference type="PRINTS" id="PR00455">
    <property type="entry name" value="HTHTETR"/>
</dbReference>
<dbReference type="Gene3D" id="1.10.10.60">
    <property type="entry name" value="Homeodomain-like"/>
    <property type="match status" value="1"/>
</dbReference>
<dbReference type="InterPro" id="IPR036271">
    <property type="entry name" value="Tet_transcr_reg_TetR-rel_C_sf"/>
</dbReference>
<evidence type="ECO:0000256" key="1">
    <source>
        <dbReference type="ARBA" id="ARBA00023015"/>
    </source>
</evidence>
<dbReference type="AlphaFoldDB" id="A0A2A8CUD9"/>
<reference evidence="6 7" key="1">
    <citation type="submission" date="2017-10" db="EMBL/GenBank/DDBJ databases">
        <title>Draft genome of Longibacter Salinarum.</title>
        <authorList>
            <person name="Goh K.M."/>
            <person name="Shamsir M.S."/>
            <person name="Lim S.W."/>
        </authorList>
    </citation>
    <scope>NUCLEOTIDE SEQUENCE [LARGE SCALE GENOMIC DNA]</scope>
    <source>
        <strain evidence="6 7">KCTC 52045</strain>
    </source>
</reference>
<dbReference type="SUPFAM" id="SSF46689">
    <property type="entry name" value="Homeodomain-like"/>
    <property type="match status" value="1"/>
</dbReference>
<dbReference type="Gene3D" id="1.10.357.10">
    <property type="entry name" value="Tetracycline Repressor, domain 2"/>
    <property type="match status" value="1"/>
</dbReference>
<dbReference type="InterPro" id="IPR009057">
    <property type="entry name" value="Homeodomain-like_sf"/>
</dbReference>
<dbReference type="Pfam" id="PF16925">
    <property type="entry name" value="TetR_C_13"/>
    <property type="match status" value="1"/>
</dbReference>
<proteinExistence type="predicted"/>
<dbReference type="InterPro" id="IPR011075">
    <property type="entry name" value="TetR_C"/>
</dbReference>
<dbReference type="PANTHER" id="PTHR47506">
    <property type="entry name" value="TRANSCRIPTIONAL REGULATORY PROTEIN"/>
    <property type="match status" value="1"/>
</dbReference>
<evidence type="ECO:0000313" key="6">
    <source>
        <dbReference type="EMBL" id="PEN11373.1"/>
    </source>
</evidence>
<dbReference type="InterPro" id="IPR001647">
    <property type="entry name" value="HTH_TetR"/>
</dbReference>
<dbReference type="PROSITE" id="PS50977">
    <property type="entry name" value="HTH_TETR_2"/>
    <property type="match status" value="1"/>
</dbReference>
<dbReference type="PANTHER" id="PTHR47506:SF1">
    <property type="entry name" value="HTH-TYPE TRANSCRIPTIONAL REGULATOR YJDC"/>
    <property type="match status" value="1"/>
</dbReference>
<protein>
    <submittedName>
        <fullName evidence="6">TetR family transcriptional regulator</fullName>
    </submittedName>
</protein>
<keyword evidence="7" id="KW-1185">Reference proteome</keyword>
<evidence type="ECO:0000256" key="4">
    <source>
        <dbReference type="PROSITE-ProRule" id="PRU00335"/>
    </source>
</evidence>